<comment type="caution">
    <text evidence="1">The sequence shown here is derived from an EMBL/GenBank/DDBJ whole genome shotgun (WGS) entry which is preliminary data.</text>
</comment>
<accession>A0A3S3QLT4</accession>
<reference evidence="1 2" key="1">
    <citation type="submission" date="2017-01" db="EMBL/GenBank/DDBJ databases">
        <title>The cable genome- insights into the physiology and evolution of filamentous bacteria capable of sulfide oxidation via long distance electron transfer.</title>
        <authorList>
            <person name="Schreiber L."/>
            <person name="Bjerg J.T."/>
            <person name="Boggild A."/>
            <person name="Van De Vossenberg J."/>
            <person name="Meysman F."/>
            <person name="Nielsen L.P."/>
            <person name="Schramm A."/>
            <person name="Kjeldsen K.U."/>
        </authorList>
    </citation>
    <scope>NUCLEOTIDE SEQUENCE [LARGE SCALE GENOMIC DNA]</scope>
    <source>
        <strain evidence="1">MCF</strain>
    </source>
</reference>
<proteinExistence type="predicted"/>
<dbReference type="AlphaFoldDB" id="A0A3S3QLT4"/>
<organism evidence="1 2">
    <name type="scientific">Candidatus Electrothrix aarhusensis</name>
    <dbReference type="NCBI Taxonomy" id="1859131"/>
    <lineage>
        <taxon>Bacteria</taxon>
        <taxon>Pseudomonadati</taxon>
        <taxon>Thermodesulfobacteriota</taxon>
        <taxon>Desulfobulbia</taxon>
        <taxon>Desulfobulbales</taxon>
        <taxon>Desulfobulbaceae</taxon>
        <taxon>Candidatus Electrothrix</taxon>
    </lineage>
</organism>
<name>A0A3S3QLT4_9BACT</name>
<dbReference type="Proteomes" id="UP000287853">
    <property type="component" value="Unassembled WGS sequence"/>
</dbReference>
<dbReference type="EMBL" id="MTKO01000010">
    <property type="protein sequence ID" value="RWX48009.1"/>
    <property type="molecule type" value="Genomic_DNA"/>
</dbReference>
<gene>
    <name evidence="1" type="ORF">H206_05401</name>
</gene>
<evidence type="ECO:0000313" key="1">
    <source>
        <dbReference type="EMBL" id="RWX48009.1"/>
    </source>
</evidence>
<evidence type="ECO:0000313" key="2">
    <source>
        <dbReference type="Proteomes" id="UP000287853"/>
    </source>
</evidence>
<sequence length="62" mass="7201">MKCLESKDMFCLFWEEPQCVMGCCLCYYDVHKKSSLSIIVPVEKVLSRVVAQLRLQLLSCRV</sequence>
<keyword evidence="2" id="KW-1185">Reference proteome</keyword>
<protein>
    <submittedName>
        <fullName evidence="1">Uncharacterized protein</fullName>
    </submittedName>
</protein>